<dbReference type="PANTHER" id="PTHR43776">
    <property type="entry name" value="TRANSPORT ATP-BINDING PROTEIN"/>
    <property type="match status" value="1"/>
</dbReference>
<keyword evidence="3" id="KW-0547">Nucleotide-binding</keyword>
<evidence type="ECO:0000256" key="2">
    <source>
        <dbReference type="ARBA" id="ARBA00022448"/>
    </source>
</evidence>
<dbReference type="InterPro" id="IPR027417">
    <property type="entry name" value="P-loop_NTPase"/>
</dbReference>
<evidence type="ECO:0000313" key="6">
    <source>
        <dbReference type="EMBL" id="EQD40307.1"/>
    </source>
</evidence>
<protein>
    <submittedName>
        <fullName evidence="6">Oligopeptide/dipeptide ABC transporter, ATPase subunit</fullName>
    </submittedName>
</protein>
<accession>T0Z889</accession>
<dbReference type="Gene3D" id="3.40.50.300">
    <property type="entry name" value="P-loop containing nucleotide triphosphate hydrolases"/>
    <property type="match status" value="1"/>
</dbReference>
<feature type="domain" description="ABC transporter" evidence="5">
    <location>
        <begin position="45"/>
        <end position="119"/>
    </location>
</feature>
<name>T0Z889_9ZZZZ</name>
<dbReference type="EMBL" id="AUZX01012124">
    <property type="protein sequence ID" value="EQD40307.1"/>
    <property type="molecule type" value="Genomic_DNA"/>
</dbReference>
<evidence type="ECO:0000259" key="5">
    <source>
        <dbReference type="Pfam" id="PF00005"/>
    </source>
</evidence>
<dbReference type="AlphaFoldDB" id="T0Z889"/>
<dbReference type="InterPro" id="IPR050319">
    <property type="entry name" value="ABC_transp_ATP-bind"/>
</dbReference>
<reference evidence="6" key="2">
    <citation type="journal article" date="2014" name="ISME J.">
        <title>Microbial stratification in low pH oxic and suboxic macroscopic growths along an acid mine drainage.</title>
        <authorList>
            <person name="Mendez-Garcia C."/>
            <person name="Mesa V."/>
            <person name="Sprenger R.R."/>
            <person name="Richter M."/>
            <person name="Diez M.S."/>
            <person name="Solano J."/>
            <person name="Bargiela R."/>
            <person name="Golyshina O.V."/>
            <person name="Manteca A."/>
            <person name="Ramos J.L."/>
            <person name="Gallego J.R."/>
            <person name="Llorente I."/>
            <person name="Martins Dos Santos V.A."/>
            <person name="Jensen O.N."/>
            <person name="Pelaez A.I."/>
            <person name="Sanchez J."/>
            <person name="Ferrer M."/>
        </authorList>
    </citation>
    <scope>NUCLEOTIDE SEQUENCE</scope>
</reference>
<dbReference type="SUPFAM" id="SSF52540">
    <property type="entry name" value="P-loop containing nucleoside triphosphate hydrolases"/>
    <property type="match status" value="1"/>
</dbReference>
<dbReference type="InterPro" id="IPR003439">
    <property type="entry name" value="ABC_transporter-like_ATP-bd"/>
</dbReference>
<dbReference type="PANTHER" id="PTHR43776:SF7">
    <property type="entry name" value="D,D-DIPEPTIDE TRANSPORT ATP-BINDING PROTEIN DDPF-RELATED"/>
    <property type="match status" value="1"/>
</dbReference>
<gene>
    <name evidence="6" type="ORF">B1A_16490</name>
</gene>
<sequence length="122" mass="13466">MTTEIQMMPKIGVQRLLEVENVQRYFKTRQVTFRGIDRGTVKAVDGVSLGVDAGETLGIVGESGCGKSTLGRIVLGLVKPSDGRVLIQGSDLYKMRGRQLREVRPKVQAIFQDPYGSLDPRM</sequence>
<dbReference type="GO" id="GO:0005524">
    <property type="term" value="F:ATP binding"/>
    <property type="evidence" value="ECO:0007669"/>
    <property type="project" value="UniProtKB-KW"/>
</dbReference>
<keyword evidence="2" id="KW-0813">Transport</keyword>
<evidence type="ECO:0000256" key="4">
    <source>
        <dbReference type="ARBA" id="ARBA00022840"/>
    </source>
</evidence>
<evidence type="ECO:0000256" key="3">
    <source>
        <dbReference type="ARBA" id="ARBA00022741"/>
    </source>
</evidence>
<feature type="non-terminal residue" evidence="6">
    <location>
        <position position="122"/>
    </location>
</feature>
<reference evidence="6" key="1">
    <citation type="submission" date="2013-08" db="EMBL/GenBank/DDBJ databases">
        <authorList>
            <person name="Mendez C."/>
            <person name="Richter M."/>
            <person name="Ferrer M."/>
            <person name="Sanchez J."/>
        </authorList>
    </citation>
    <scope>NUCLEOTIDE SEQUENCE</scope>
</reference>
<dbReference type="Pfam" id="PF00005">
    <property type="entry name" value="ABC_tran"/>
    <property type="match status" value="1"/>
</dbReference>
<evidence type="ECO:0000256" key="1">
    <source>
        <dbReference type="ARBA" id="ARBA00005417"/>
    </source>
</evidence>
<keyword evidence="4" id="KW-0067">ATP-binding</keyword>
<organism evidence="6">
    <name type="scientific">mine drainage metagenome</name>
    <dbReference type="NCBI Taxonomy" id="410659"/>
    <lineage>
        <taxon>unclassified sequences</taxon>
        <taxon>metagenomes</taxon>
        <taxon>ecological metagenomes</taxon>
    </lineage>
</organism>
<comment type="caution">
    <text evidence="6">The sequence shown here is derived from an EMBL/GenBank/DDBJ whole genome shotgun (WGS) entry which is preliminary data.</text>
</comment>
<comment type="similarity">
    <text evidence="1">Belongs to the ABC transporter superfamily.</text>
</comment>
<proteinExistence type="inferred from homology"/>
<dbReference type="GO" id="GO:0016887">
    <property type="term" value="F:ATP hydrolysis activity"/>
    <property type="evidence" value="ECO:0007669"/>
    <property type="project" value="InterPro"/>
</dbReference>